<keyword evidence="3" id="KW-0813">Transport</keyword>
<gene>
    <name evidence="10" type="ORF">ENSA5_23170</name>
</gene>
<dbReference type="Gene3D" id="3.30.70.1350">
    <property type="entry name" value="Cation efflux protein, cytoplasmic domain"/>
    <property type="match status" value="1"/>
</dbReference>
<feature type="domain" description="Cation efflux protein cytoplasmic" evidence="9">
    <location>
        <begin position="216"/>
        <end position="287"/>
    </location>
</feature>
<dbReference type="SUPFAM" id="SSF160240">
    <property type="entry name" value="Cation efflux protein cytoplasmic domain-like"/>
    <property type="match status" value="1"/>
</dbReference>
<comment type="similarity">
    <text evidence="2">Belongs to the cation diffusion facilitator (CDF) transporter (TC 2.A.4) family.</text>
</comment>
<comment type="subcellular location">
    <subcellularLocation>
        <location evidence="1">Membrane</location>
        <topology evidence="1">Multi-pass membrane protein</topology>
    </subcellularLocation>
</comment>
<proteinExistence type="inferred from homology"/>
<dbReference type="InterPro" id="IPR036837">
    <property type="entry name" value="Cation_efflux_CTD_sf"/>
</dbReference>
<organism evidence="10 11">
    <name type="scientific">Enhygromyxa salina</name>
    <dbReference type="NCBI Taxonomy" id="215803"/>
    <lineage>
        <taxon>Bacteria</taxon>
        <taxon>Pseudomonadati</taxon>
        <taxon>Myxococcota</taxon>
        <taxon>Polyangia</taxon>
        <taxon>Nannocystales</taxon>
        <taxon>Nannocystaceae</taxon>
        <taxon>Enhygromyxa</taxon>
    </lineage>
</organism>
<evidence type="ECO:0000313" key="10">
    <source>
        <dbReference type="EMBL" id="PRQ02390.1"/>
    </source>
</evidence>
<dbReference type="Proteomes" id="UP000237968">
    <property type="component" value="Unassembled WGS sequence"/>
</dbReference>
<evidence type="ECO:0000256" key="3">
    <source>
        <dbReference type="ARBA" id="ARBA00022448"/>
    </source>
</evidence>
<feature type="transmembrane region" description="Helical" evidence="7">
    <location>
        <begin position="181"/>
        <end position="198"/>
    </location>
</feature>
<protein>
    <submittedName>
        <fullName evidence="10">Putative cation efflux system protein</fullName>
    </submittedName>
</protein>
<feature type="transmembrane region" description="Helical" evidence="7">
    <location>
        <begin position="113"/>
        <end position="134"/>
    </location>
</feature>
<keyword evidence="11" id="KW-1185">Reference proteome</keyword>
<dbReference type="PANTHER" id="PTHR43840:SF15">
    <property type="entry name" value="MITOCHONDRIAL METAL TRANSPORTER 1-RELATED"/>
    <property type="match status" value="1"/>
</dbReference>
<dbReference type="Pfam" id="PF01545">
    <property type="entry name" value="Cation_efflux"/>
    <property type="match status" value="1"/>
</dbReference>
<feature type="transmembrane region" description="Helical" evidence="7">
    <location>
        <begin position="155"/>
        <end position="175"/>
    </location>
</feature>
<dbReference type="EMBL" id="PVNK01000119">
    <property type="protein sequence ID" value="PRQ02390.1"/>
    <property type="molecule type" value="Genomic_DNA"/>
</dbReference>
<dbReference type="GO" id="GO:0008324">
    <property type="term" value="F:monoatomic cation transmembrane transporter activity"/>
    <property type="evidence" value="ECO:0007669"/>
    <property type="project" value="InterPro"/>
</dbReference>
<evidence type="ECO:0000259" key="9">
    <source>
        <dbReference type="Pfam" id="PF16916"/>
    </source>
</evidence>
<reference evidence="10 11" key="1">
    <citation type="submission" date="2018-03" db="EMBL/GenBank/DDBJ databases">
        <title>Draft Genome Sequences of the Obligatory Marine Myxobacteria Enhygromyxa salina SWB005.</title>
        <authorList>
            <person name="Poehlein A."/>
            <person name="Moghaddam J.A."/>
            <person name="Harms H."/>
            <person name="Alanjari M."/>
            <person name="Koenig G.M."/>
            <person name="Daniel R."/>
            <person name="Schaeberle T.F."/>
        </authorList>
    </citation>
    <scope>NUCLEOTIDE SEQUENCE [LARGE SCALE GENOMIC DNA]</scope>
    <source>
        <strain evidence="10 11">SWB005</strain>
    </source>
</reference>
<comment type="caution">
    <text evidence="10">The sequence shown here is derived from an EMBL/GenBank/DDBJ whole genome shotgun (WGS) entry which is preliminary data.</text>
</comment>
<keyword evidence="5 7" id="KW-1133">Transmembrane helix</keyword>
<sequence>MQPERQEIIARTHWLGILSNAGLAAVKLGVGALAGSRALLADGVHGLSDVAMNLGAWVGWRLASRPRDSDHHYGHGNIEALTTVGVGLVVVTAGIGLGWTALHGQSTVGPDALGLAAVAVELVSVAIKVGLARVTGRRGRELDSPILVAISRDNAADVLTSALVMIAIIAAILGLRWLEPAAAVIIGVIIAWHGLRSAREGLDVLMDRVSDPGLAAEIVGIAARVPGVRSVDDVRVHPLGTHLRADLEISVDGTIEVHEGHAIAHEVERAVTEASARVHEVSVHVNPVSEPAQDLPAADH</sequence>
<evidence type="ECO:0000256" key="2">
    <source>
        <dbReference type="ARBA" id="ARBA00008114"/>
    </source>
</evidence>
<keyword evidence="6 7" id="KW-0472">Membrane</keyword>
<dbReference type="GO" id="GO:0016020">
    <property type="term" value="C:membrane"/>
    <property type="evidence" value="ECO:0007669"/>
    <property type="project" value="UniProtKB-SubCell"/>
</dbReference>
<dbReference type="NCBIfam" id="TIGR01297">
    <property type="entry name" value="CDF"/>
    <property type="match status" value="1"/>
</dbReference>
<dbReference type="InterPro" id="IPR050291">
    <property type="entry name" value="CDF_Transporter"/>
</dbReference>
<dbReference type="InterPro" id="IPR027469">
    <property type="entry name" value="Cation_efflux_TMD_sf"/>
</dbReference>
<feature type="transmembrane region" description="Helical" evidence="7">
    <location>
        <begin position="80"/>
        <end position="101"/>
    </location>
</feature>
<evidence type="ECO:0000259" key="8">
    <source>
        <dbReference type="Pfam" id="PF01545"/>
    </source>
</evidence>
<dbReference type="InterPro" id="IPR027470">
    <property type="entry name" value="Cation_efflux_CTD"/>
</dbReference>
<dbReference type="AlphaFoldDB" id="A0A2S9YBA5"/>
<dbReference type="Gene3D" id="1.20.1510.10">
    <property type="entry name" value="Cation efflux protein transmembrane domain"/>
    <property type="match status" value="1"/>
</dbReference>
<dbReference type="InterPro" id="IPR002524">
    <property type="entry name" value="Cation_efflux"/>
</dbReference>
<dbReference type="SUPFAM" id="SSF161111">
    <property type="entry name" value="Cation efflux protein transmembrane domain-like"/>
    <property type="match status" value="1"/>
</dbReference>
<feature type="transmembrane region" description="Helical" evidence="7">
    <location>
        <begin position="39"/>
        <end position="60"/>
    </location>
</feature>
<dbReference type="PANTHER" id="PTHR43840">
    <property type="entry name" value="MITOCHONDRIAL METAL TRANSPORTER 1-RELATED"/>
    <property type="match status" value="1"/>
</dbReference>
<evidence type="ECO:0000256" key="5">
    <source>
        <dbReference type="ARBA" id="ARBA00022989"/>
    </source>
</evidence>
<feature type="domain" description="Cation efflux protein transmembrane" evidence="8">
    <location>
        <begin position="14"/>
        <end position="206"/>
    </location>
</feature>
<evidence type="ECO:0000313" key="11">
    <source>
        <dbReference type="Proteomes" id="UP000237968"/>
    </source>
</evidence>
<feature type="transmembrane region" description="Helical" evidence="7">
    <location>
        <begin position="12"/>
        <end position="33"/>
    </location>
</feature>
<evidence type="ECO:0000256" key="6">
    <source>
        <dbReference type="ARBA" id="ARBA00023136"/>
    </source>
</evidence>
<dbReference type="InterPro" id="IPR058533">
    <property type="entry name" value="Cation_efflux_TM"/>
</dbReference>
<evidence type="ECO:0000256" key="7">
    <source>
        <dbReference type="SAM" id="Phobius"/>
    </source>
</evidence>
<keyword evidence="4 7" id="KW-0812">Transmembrane</keyword>
<evidence type="ECO:0000256" key="1">
    <source>
        <dbReference type="ARBA" id="ARBA00004141"/>
    </source>
</evidence>
<dbReference type="RefSeq" id="WP_181197658.1">
    <property type="nucleotide sequence ID" value="NZ_PVNK01000119.1"/>
</dbReference>
<name>A0A2S9YBA5_9BACT</name>
<accession>A0A2S9YBA5</accession>
<dbReference type="Pfam" id="PF16916">
    <property type="entry name" value="ZT_dimer"/>
    <property type="match status" value="1"/>
</dbReference>
<evidence type="ECO:0000256" key="4">
    <source>
        <dbReference type="ARBA" id="ARBA00022692"/>
    </source>
</evidence>